<comment type="similarity">
    <text evidence="1 5 6">Belongs to the universal ribosomal protein uL24 family.</text>
</comment>
<dbReference type="InterPro" id="IPR003256">
    <property type="entry name" value="Ribosomal_uL24"/>
</dbReference>
<sequence length="108" mass="11715">MANKMHVKKDDIVQVISGKDKGKTGKVLAAFPDEGKVRVEGVNILTKHKKPSQAMQQGGIIREEGKIDASNVLLNCDKCGRGVRTGVQITEDGKKVRVCKKCGQVLDN</sequence>
<dbReference type="GeneID" id="68364883"/>
<reference evidence="10" key="2">
    <citation type="journal article" date="2017" name="Sci. Rep.">
        <title>Determination of the Genome and Primary Transcriptome of Syngas Fermenting Eubacterium limosum ATCC 8486.</title>
        <authorList>
            <person name="Song Y."/>
            <person name="Shin J."/>
            <person name="Jeong Y."/>
            <person name="Jin S."/>
            <person name="Lee J.K."/>
            <person name="Kim D.R."/>
            <person name="Kim S.C."/>
            <person name="Cho S."/>
            <person name="Cho B.K."/>
        </authorList>
    </citation>
    <scope>NUCLEOTIDE SEQUENCE [LARGE SCALE GENOMIC DNA]</scope>
    <source>
        <strain evidence="10">ATCC 8486</strain>
    </source>
</reference>
<evidence type="ECO:0000256" key="2">
    <source>
        <dbReference type="ARBA" id="ARBA00022980"/>
    </source>
</evidence>
<dbReference type="CDD" id="cd06089">
    <property type="entry name" value="KOW_RPL26"/>
    <property type="match status" value="1"/>
</dbReference>
<evidence type="ECO:0000256" key="4">
    <source>
        <dbReference type="ARBA" id="ARBA00035206"/>
    </source>
</evidence>
<dbReference type="InterPro" id="IPR014722">
    <property type="entry name" value="Rib_uL2_dom2"/>
</dbReference>
<dbReference type="SUPFAM" id="SSF50104">
    <property type="entry name" value="Translation proteins SH3-like domain"/>
    <property type="match status" value="1"/>
</dbReference>
<organism evidence="8 10">
    <name type="scientific">Eubacterium limosum</name>
    <dbReference type="NCBI Taxonomy" id="1736"/>
    <lineage>
        <taxon>Bacteria</taxon>
        <taxon>Bacillati</taxon>
        <taxon>Bacillota</taxon>
        <taxon>Clostridia</taxon>
        <taxon>Eubacteriales</taxon>
        <taxon>Eubacteriaceae</taxon>
        <taxon>Eubacterium</taxon>
    </lineage>
</organism>
<dbReference type="GO" id="GO:0003735">
    <property type="term" value="F:structural constituent of ribosome"/>
    <property type="evidence" value="ECO:0007669"/>
    <property type="project" value="InterPro"/>
</dbReference>
<dbReference type="Gene3D" id="2.30.30.30">
    <property type="match status" value="1"/>
</dbReference>
<keyword evidence="2 5" id="KW-0689">Ribosomal protein</keyword>
<evidence type="ECO:0000256" key="5">
    <source>
        <dbReference type="HAMAP-Rule" id="MF_01326"/>
    </source>
</evidence>
<evidence type="ECO:0000259" key="7">
    <source>
        <dbReference type="SMART" id="SM00739"/>
    </source>
</evidence>
<dbReference type="InterPro" id="IPR008991">
    <property type="entry name" value="Translation_prot_SH3-like_sf"/>
</dbReference>
<dbReference type="KEGG" id="elim:B2M23_06405"/>
<dbReference type="OrthoDB" id="9807419at2"/>
<reference evidence="9 11" key="4">
    <citation type="submission" date="2023-02" db="EMBL/GenBank/DDBJ databases">
        <title>Comparative genome analysis of Eubacterium limosum species.</title>
        <authorList>
            <person name="Bak J.E."/>
        </authorList>
    </citation>
    <scope>NUCLEOTIDE SEQUENCE [LARGE SCALE GENOMIC DNA]</scope>
    <source>
        <strain evidence="9 11">KGMB01548</strain>
    </source>
</reference>
<evidence type="ECO:0000313" key="10">
    <source>
        <dbReference type="Proteomes" id="UP000192391"/>
    </source>
</evidence>
<dbReference type="AlphaFoldDB" id="A0A0U3FSJ0"/>
<evidence type="ECO:0000256" key="6">
    <source>
        <dbReference type="RuleBase" id="RU003477"/>
    </source>
</evidence>
<keyword evidence="5" id="KW-0694">RNA-binding</keyword>
<proteinExistence type="inferred from homology"/>
<reference evidence="8" key="1">
    <citation type="journal article" date="2015" name="Genome Announc.">
        <title>Draft Genome Sequence of Chemolithoautotrophic Acetogenic Butanol-Producing Eubacterium limosum ATCC 8486.</title>
        <authorList>
            <person name="Song Y."/>
            <person name="Cho B.K."/>
        </authorList>
    </citation>
    <scope>NUCLEOTIDE SEQUENCE</scope>
    <source>
        <strain evidence="8">ATCC 8486</strain>
    </source>
</reference>
<protein>
    <recommendedName>
        <fullName evidence="4 5">Large ribosomal subunit protein uL24</fullName>
    </recommendedName>
</protein>
<dbReference type="Proteomes" id="UP000192391">
    <property type="component" value="Chromosome"/>
</dbReference>
<dbReference type="SMART" id="SM00739">
    <property type="entry name" value="KOW"/>
    <property type="match status" value="1"/>
</dbReference>
<reference evidence="8" key="3">
    <citation type="submission" date="2017-02" db="EMBL/GenBank/DDBJ databases">
        <title>Integrative analysis reveals regulation of autotrophic growth of syngas fermenting bacteria at the translational level.</title>
        <authorList>
            <person name="Song Y."/>
            <person name="Shin J."/>
            <person name="Jeong Y."/>
            <person name="Jin S."/>
            <person name="Kim D.R."/>
            <person name="Kim S.C."/>
            <person name="Cho S."/>
            <person name="Cho B.-K."/>
        </authorList>
    </citation>
    <scope>NUCLEOTIDE SEQUENCE</scope>
    <source>
        <strain evidence="8">ATCC 8486</strain>
    </source>
</reference>
<dbReference type="GO" id="GO:0005840">
    <property type="term" value="C:ribosome"/>
    <property type="evidence" value="ECO:0007669"/>
    <property type="project" value="UniProtKB-KW"/>
</dbReference>
<dbReference type="InterPro" id="IPR041988">
    <property type="entry name" value="Ribosomal_uL24_KOW"/>
</dbReference>
<evidence type="ECO:0000256" key="1">
    <source>
        <dbReference type="ARBA" id="ARBA00010618"/>
    </source>
</evidence>
<evidence type="ECO:0000313" key="9">
    <source>
        <dbReference type="EMBL" id="MDE1471269.1"/>
    </source>
</evidence>
<evidence type="ECO:0000313" key="11">
    <source>
        <dbReference type="Proteomes" id="UP001215087"/>
    </source>
</evidence>
<keyword evidence="5" id="KW-0699">rRNA-binding</keyword>
<dbReference type="PANTHER" id="PTHR12903">
    <property type="entry name" value="MITOCHONDRIAL RIBOSOMAL PROTEIN L24"/>
    <property type="match status" value="1"/>
</dbReference>
<dbReference type="NCBIfam" id="TIGR01079">
    <property type="entry name" value="rplX_bact"/>
    <property type="match status" value="1"/>
</dbReference>
<keyword evidence="11" id="KW-1185">Reference proteome</keyword>
<evidence type="ECO:0000256" key="3">
    <source>
        <dbReference type="ARBA" id="ARBA00023274"/>
    </source>
</evidence>
<comment type="function">
    <text evidence="5">One of the proteins that surrounds the polypeptide exit tunnel on the outside of the subunit.</text>
</comment>
<evidence type="ECO:0000313" key="8">
    <source>
        <dbReference type="EMBL" id="ARD65195.1"/>
    </source>
</evidence>
<dbReference type="InterPro" id="IPR005824">
    <property type="entry name" value="KOW"/>
</dbReference>
<accession>A0A0U3FSJ0</accession>
<dbReference type="Proteomes" id="UP001215087">
    <property type="component" value="Unassembled WGS sequence"/>
</dbReference>
<comment type="subunit">
    <text evidence="5">Part of the 50S ribosomal subunit.</text>
</comment>
<dbReference type="EMBL" id="CP019962">
    <property type="protein sequence ID" value="ARD65195.1"/>
    <property type="molecule type" value="Genomic_DNA"/>
</dbReference>
<dbReference type="Pfam" id="PF17136">
    <property type="entry name" value="ribosomal_L24"/>
    <property type="match status" value="1"/>
</dbReference>
<comment type="function">
    <text evidence="5">One of two assembly initiator proteins, it binds directly to the 5'-end of the 23S rRNA, where it nucleates assembly of the 50S subunit.</text>
</comment>
<dbReference type="InterPro" id="IPR005825">
    <property type="entry name" value="Ribosomal_uL24_CS"/>
</dbReference>
<feature type="domain" description="KOW" evidence="7">
    <location>
        <begin position="6"/>
        <end position="33"/>
    </location>
</feature>
<keyword evidence="3 5" id="KW-0687">Ribonucleoprotein</keyword>
<dbReference type="PROSITE" id="PS01108">
    <property type="entry name" value="RIBOSOMAL_L24"/>
    <property type="match status" value="1"/>
</dbReference>
<dbReference type="GO" id="GO:0019843">
    <property type="term" value="F:rRNA binding"/>
    <property type="evidence" value="ECO:0007669"/>
    <property type="project" value="UniProtKB-UniRule"/>
</dbReference>
<dbReference type="RefSeq" id="WP_013382275.1">
    <property type="nucleotide sequence ID" value="NZ_CP019962.1"/>
</dbReference>
<dbReference type="Pfam" id="PF00467">
    <property type="entry name" value="KOW"/>
    <property type="match status" value="1"/>
</dbReference>
<dbReference type="InterPro" id="IPR057264">
    <property type="entry name" value="Ribosomal_uL24_C"/>
</dbReference>
<dbReference type="EMBL" id="JAQSVD010000007">
    <property type="protein sequence ID" value="MDE1471269.1"/>
    <property type="molecule type" value="Genomic_DNA"/>
</dbReference>
<name>A0A0U3FSJ0_EUBLI</name>
<gene>
    <name evidence="5 9" type="primary">rplX</name>
    <name evidence="8" type="ORF">B2M23_06405</name>
    <name evidence="9" type="ORF">PTZ04_13510</name>
</gene>
<dbReference type="GO" id="GO:0006412">
    <property type="term" value="P:translation"/>
    <property type="evidence" value="ECO:0007669"/>
    <property type="project" value="UniProtKB-UniRule"/>
</dbReference>
<dbReference type="HAMAP" id="MF_01326_B">
    <property type="entry name" value="Ribosomal_uL24_B"/>
    <property type="match status" value="1"/>
</dbReference>
<dbReference type="GO" id="GO:1990904">
    <property type="term" value="C:ribonucleoprotein complex"/>
    <property type="evidence" value="ECO:0007669"/>
    <property type="project" value="UniProtKB-KW"/>
</dbReference>